<evidence type="ECO:0000313" key="3">
    <source>
        <dbReference type="Proteomes" id="UP000320085"/>
    </source>
</evidence>
<comment type="caution">
    <text evidence="2">The sequence shown here is derived from an EMBL/GenBank/DDBJ whole genome shotgun (WGS) entry which is preliminary data.</text>
</comment>
<feature type="transmembrane region" description="Helical" evidence="1">
    <location>
        <begin position="12"/>
        <end position="35"/>
    </location>
</feature>
<dbReference type="AlphaFoldDB" id="A0A543PQ16"/>
<evidence type="ECO:0000256" key="1">
    <source>
        <dbReference type="SAM" id="Phobius"/>
    </source>
</evidence>
<reference evidence="2 3" key="1">
    <citation type="submission" date="2019-06" db="EMBL/GenBank/DDBJ databases">
        <title>Sequencing the genomes of 1000 actinobacteria strains.</title>
        <authorList>
            <person name="Klenk H.-P."/>
        </authorList>
    </citation>
    <scope>NUCLEOTIDE SEQUENCE [LARGE SCALE GENOMIC DNA]</scope>
    <source>
        <strain evidence="2 3">DSM 21776</strain>
    </source>
</reference>
<organism evidence="2 3">
    <name type="scientific">Humibacillus xanthopallidus</name>
    <dbReference type="NCBI Taxonomy" id="412689"/>
    <lineage>
        <taxon>Bacteria</taxon>
        <taxon>Bacillati</taxon>
        <taxon>Actinomycetota</taxon>
        <taxon>Actinomycetes</taxon>
        <taxon>Micrococcales</taxon>
        <taxon>Intrasporangiaceae</taxon>
        <taxon>Humibacillus</taxon>
    </lineage>
</organism>
<feature type="transmembrane region" description="Helical" evidence="1">
    <location>
        <begin position="185"/>
        <end position="203"/>
    </location>
</feature>
<accession>A0A543PQ16</accession>
<keyword evidence="1" id="KW-0472">Membrane</keyword>
<sequence length="208" mass="22061">MNRELTGVDRLIELVAVLVLGIATVGTAWCGYQAAQWNGVQASAMTASTDARVEASRLFGLATQKASYDSSMIAQYAQAVQAGNTKLVAFYRATLIREELLPVIDRWEAVIKAGGTPTRLIDDTSYMNAQFGPYRTATAKADAATTLSLQAGDTSHNYVINTILLAVALFFSGVTSSFSWRPARVLLVLAAIASLGVAAVTIVDLPVG</sequence>
<dbReference type="OrthoDB" id="3078502at2"/>
<keyword evidence="1" id="KW-0812">Transmembrane</keyword>
<dbReference type="Proteomes" id="UP000320085">
    <property type="component" value="Unassembled WGS sequence"/>
</dbReference>
<proteinExistence type="predicted"/>
<keyword evidence="1" id="KW-1133">Transmembrane helix</keyword>
<gene>
    <name evidence="2" type="ORF">FHX52_2872</name>
</gene>
<protein>
    <submittedName>
        <fullName evidence="2">Uncharacterized protein</fullName>
    </submittedName>
</protein>
<evidence type="ECO:0000313" key="2">
    <source>
        <dbReference type="EMBL" id="TQN46166.1"/>
    </source>
</evidence>
<dbReference type="EMBL" id="VFQF01000002">
    <property type="protein sequence ID" value="TQN46166.1"/>
    <property type="molecule type" value="Genomic_DNA"/>
</dbReference>
<name>A0A543PQ16_9MICO</name>
<feature type="transmembrane region" description="Helical" evidence="1">
    <location>
        <begin position="158"/>
        <end position="178"/>
    </location>
</feature>
<dbReference type="RefSeq" id="WP_141823014.1">
    <property type="nucleotide sequence ID" value="NZ_BAAAQC010000004.1"/>
</dbReference>